<organism evidence="8 9">
    <name type="scientific">Clunio marinus</name>
    <dbReference type="NCBI Taxonomy" id="568069"/>
    <lineage>
        <taxon>Eukaryota</taxon>
        <taxon>Metazoa</taxon>
        <taxon>Ecdysozoa</taxon>
        <taxon>Arthropoda</taxon>
        <taxon>Hexapoda</taxon>
        <taxon>Insecta</taxon>
        <taxon>Pterygota</taxon>
        <taxon>Neoptera</taxon>
        <taxon>Endopterygota</taxon>
        <taxon>Diptera</taxon>
        <taxon>Nematocera</taxon>
        <taxon>Chironomoidea</taxon>
        <taxon>Chironomidae</taxon>
        <taxon>Clunio</taxon>
    </lineage>
</organism>
<comment type="similarity">
    <text evidence="2">Belongs to the mTERF family.</text>
</comment>
<evidence type="ECO:0000256" key="4">
    <source>
        <dbReference type="ARBA" id="ARBA00023015"/>
    </source>
</evidence>
<keyword evidence="6" id="KW-0804">Transcription</keyword>
<gene>
    <name evidence="8" type="ORF">CLUMA_CG014487</name>
</gene>
<dbReference type="EMBL" id="CVRI01000055">
    <property type="protein sequence ID" value="CRL01140.1"/>
    <property type="molecule type" value="Genomic_DNA"/>
</dbReference>
<dbReference type="AlphaFoldDB" id="A0A1J1INL0"/>
<comment type="subcellular location">
    <subcellularLocation>
        <location evidence="1">Mitochondrion</location>
    </subcellularLocation>
</comment>
<evidence type="ECO:0000256" key="5">
    <source>
        <dbReference type="ARBA" id="ARBA00023128"/>
    </source>
</evidence>
<accession>A0A1J1INL0</accession>
<evidence type="ECO:0000256" key="2">
    <source>
        <dbReference type="ARBA" id="ARBA00007692"/>
    </source>
</evidence>
<dbReference type="PANTHER" id="PTHR13068:SF112">
    <property type="entry name" value="TRANSCRIPTION TERMINATION FACTOR 3, MITOCHONDRIAL"/>
    <property type="match status" value="1"/>
</dbReference>
<dbReference type="InterPro" id="IPR038538">
    <property type="entry name" value="MTERF_sf"/>
</dbReference>
<dbReference type="PANTHER" id="PTHR13068">
    <property type="entry name" value="CGI-12 PROTEIN-RELATED"/>
    <property type="match status" value="1"/>
</dbReference>
<keyword evidence="5" id="KW-0496">Mitochondrion</keyword>
<dbReference type="STRING" id="568069.A0A1J1INL0"/>
<dbReference type="InterPro" id="IPR003690">
    <property type="entry name" value="MTERF"/>
</dbReference>
<dbReference type="Proteomes" id="UP000183832">
    <property type="component" value="Unassembled WGS sequence"/>
</dbReference>
<proteinExistence type="inferred from homology"/>
<dbReference type="FunFam" id="1.25.70.10:FF:000002">
    <property type="entry name" value="transcription termination factor 3, mitochondrial"/>
    <property type="match status" value="1"/>
</dbReference>
<evidence type="ECO:0000256" key="7">
    <source>
        <dbReference type="ARBA" id="ARBA00071275"/>
    </source>
</evidence>
<dbReference type="GO" id="GO:0003676">
    <property type="term" value="F:nucleic acid binding"/>
    <property type="evidence" value="ECO:0007669"/>
    <property type="project" value="InterPro"/>
</dbReference>
<dbReference type="GO" id="GO:0006390">
    <property type="term" value="P:mitochondrial transcription"/>
    <property type="evidence" value="ECO:0007669"/>
    <property type="project" value="TreeGrafter"/>
</dbReference>
<dbReference type="GO" id="GO:0005739">
    <property type="term" value="C:mitochondrion"/>
    <property type="evidence" value="ECO:0007669"/>
    <property type="project" value="UniProtKB-SubCell"/>
</dbReference>
<reference evidence="8 9" key="1">
    <citation type="submission" date="2015-04" db="EMBL/GenBank/DDBJ databases">
        <authorList>
            <person name="Syromyatnikov M.Y."/>
            <person name="Popov V.N."/>
        </authorList>
    </citation>
    <scope>NUCLEOTIDE SEQUENCE [LARGE SCALE GENOMIC DNA]</scope>
</reference>
<protein>
    <recommendedName>
        <fullName evidence="7">Transcription termination factor 3, mitochondrial</fullName>
    </recommendedName>
</protein>
<name>A0A1J1INL0_9DIPT</name>
<keyword evidence="9" id="KW-1185">Reference proteome</keyword>
<dbReference type="Gene3D" id="1.25.70.10">
    <property type="entry name" value="Transcription termination factor 3, mitochondrial"/>
    <property type="match status" value="1"/>
</dbReference>
<evidence type="ECO:0000313" key="9">
    <source>
        <dbReference type="Proteomes" id="UP000183832"/>
    </source>
</evidence>
<evidence type="ECO:0000256" key="3">
    <source>
        <dbReference type="ARBA" id="ARBA00022946"/>
    </source>
</evidence>
<dbReference type="GO" id="GO:0061668">
    <property type="term" value="P:mitochondrial ribosome assembly"/>
    <property type="evidence" value="ECO:0007669"/>
    <property type="project" value="TreeGrafter"/>
</dbReference>
<dbReference type="SMART" id="SM00733">
    <property type="entry name" value="Mterf"/>
    <property type="match status" value="4"/>
</dbReference>
<keyword evidence="4" id="KW-0805">Transcription regulation</keyword>
<evidence type="ECO:0000313" key="8">
    <source>
        <dbReference type="EMBL" id="CRL01140.1"/>
    </source>
</evidence>
<dbReference type="Pfam" id="PF02536">
    <property type="entry name" value="mTERF"/>
    <property type="match status" value="1"/>
</dbReference>
<evidence type="ECO:0000256" key="1">
    <source>
        <dbReference type="ARBA" id="ARBA00004173"/>
    </source>
</evidence>
<dbReference type="OrthoDB" id="637682at2759"/>
<evidence type="ECO:0000256" key="6">
    <source>
        <dbReference type="ARBA" id="ARBA00023163"/>
    </source>
</evidence>
<dbReference type="GO" id="GO:0006355">
    <property type="term" value="P:regulation of DNA-templated transcription"/>
    <property type="evidence" value="ECO:0007669"/>
    <property type="project" value="UniProtKB-ARBA"/>
</dbReference>
<sequence length="337" mass="39647">MNFSRIISVTKLLKGTRNQCLTNTKGFCSSVTVNPVNSIEKISDASESFPETVDDLPTYFSPTFNFAAYINKSETLRKFVELGVDLSKLEKKKGIAQFILKLDFDKNVKDYLILLHDLGLPPECYGYMLTKNPLILKESISDLETRIFYLRSKKFSLEQVQEIVGKNPYWLSFSTRRIDRRLGWFQKNFKLTSNDLRFLVTKQPRLITYNLEHIRENSFCIKEEMGFDGDEVKILLLSCPRLWMNNRETIFDRFDYIHNWMDISHDRILQSPEILTNRLSRLKQRFQFLKLLGKAQFDETKPGYISFKMFLEGSDEDFVLKVCKSSLERYDNFLKTL</sequence>
<keyword evidence="3" id="KW-0809">Transit peptide</keyword>